<dbReference type="GO" id="GO:0004499">
    <property type="term" value="F:N,N-dimethylaniline monooxygenase activity"/>
    <property type="evidence" value="ECO:0007669"/>
    <property type="project" value="InterPro"/>
</dbReference>
<keyword evidence="2" id="KW-0285">Flavoprotein</keyword>
<proteinExistence type="predicted"/>
<dbReference type="InterPro" id="IPR036188">
    <property type="entry name" value="FAD/NAD-bd_sf"/>
</dbReference>
<accession>A0AAD9VZY2</accession>
<keyword evidence="4" id="KW-0560">Oxidoreductase</keyword>
<keyword evidence="8" id="KW-1185">Reference proteome</keyword>
<dbReference type="AlphaFoldDB" id="A0AAD9VZY2"/>
<sequence>MEAYDVVIVGAGISGINCAYRLQSETPDARFTVLEGRAQIGGTWDLFKFPGVRSDSDLCSLAFAWHPWPYEHIFAEAPLILEYMNDAVSKHNLGKHIQFQHKVVSASWSSKAKKWDLVVDACGQTRHIAAGFLVLGSGYYDYETPLSTSIPGLDSFKGKTIHPQFWPTQYDYSNQKLAIIGSGATTVTLFPRLAQQAAKVTMVQRSPSYIAVKADSTPLSSWLRRLFPLSWVAVWERFYYITTSYLVVLFCGAFPQAAKYVMLKDTAAALPKDIKLSTHFEPRYTPWEQRICLAPDGDFFAALHRKNTAVVTGEIDTVTEHGIRMRDGTFVDADAIITATGLTMRLGGGIELRIDGEVAPWGKRLVWNGAMLDGVPNLMYMLGYTNAAWTIGVDASAMILVRVLGLMRKKRASSVTPRAPQDAALETRRVWPVDATYRQIADRVLPVYGIRGPWSARRLSPLADFWHSRWGNVTDGLEFGATNC</sequence>
<dbReference type="PANTHER" id="PTHR43872">
    <property type="entry name" value="MONOOXYGENASE, PUTATIVE (AFU_ORTHOLOGUE AFUA_8G02570)-RELATED"/>
    <property type="match status" value="1"/>
</dbReference>
<dbReference type="GO" id="GO:0050661">
    <property type="term" value="F:NADP binding"/>
    <property type="evidence" value="ECO:0007669"/>
    <property type="project" value="InterPro"/>
</dbReference>
<keyword evidence="6" id="KW-1133">Transmembrane helix</keyword>
<dbReference type="EMBL" id="JAUJFL010000005">
    <property type="protein sequence ID" value="KAK2602345.1"/>
    <property type="molecule type" value="Genomic_DNA"/>
</dbReference>
<dbReference type="InterPro" id="IPR020946">
    <property type="entry name" value="Flavin_mOase-like"/>
</dbReference>
<evidence type="ECO:0000256" key="4">
    <source>
        <dbReference type="ARBA" id="ARBA00023002"/>
    </source>
</evidence>
<comment type="cofactor">
    <cofactor evidence="1">
        <name>FAD</name>
        <dbReference type="ChEBI" id="CHEBI:57692"/>
    </cofactor>
</comment>
<evidence type="ECO:0000256" key="6">
    <source>
        <dbReference type="SAM" id="Phobius"/>
    </source>
</evidence>
<evidence type="ECO:0000256" key="2">
    <source>
        <dbReference type="ARBA" id="ARBA00022630"/>
    </source>
</evidence>
<dbReference type="Pfam" id="PF00743">
    <property type="entry name" value="FMO-like"/>
    <property type="match status" value="1"/>
</dbReference>
<feature type="transmembrane region" description="Helical" evidence="6">
    <location>
        <begin position="378"/>
        <end position="401"/>
    </location>
</feature>
<comment type="caution">
    <text evidence="7">The sequence shown here is derived from an EMBL/GenBank/DDBJ whole genome shotgun (WGS) entry which is preliminary data.</text>
</comment>
<dbReference type="GO" id="GO:0050660">
    <property type="term" value="F:flavin adenine dinucleotide binding"/>
    <property type="evidence" value="ECO:0007669"/>
    <property type="project" value="InterPro"/>
</dbReference>
<keyword evidence="5" id="KW-0503">Monooxygenase</keyword>
<reference evidence="7" key="1">
    <citation type="submission" date="2023-06" db="EMBL/GenBank/DDBJ databases">
        <authorList>
            <person name="Noh H."/>
        </authorList>
    </citation>
    <scope>NUCLEOTIDE SEQUENCE</scope>
    <source>
        <strain evidence="7">DUCC20226</strain>
    </source>
</reference>
<dbReference type="InterPro" id="IPR051820">
    <property type="entry name" value="FAD-binding_MO"/>
</dbReference>
<protein>
    <submittedName>
        <fullName evidence="7">Uncharacterized protein</fullName>
    </submittedName>
</protein>
<evidence type="ECO:0000256" key="5">
    <source>
        <dbReference type="ARBA" id="ARBA00023033"/>
    </source>
</evidence>
<evidence type="ECO:0000256" key="3">
    <source>
        <dbReference type="ARBA" id="ARBA00022827"/>
    </source>
</evidence>
<evidence type="ECO:0000313" key="8">
    <source>
        <dbReference type="Proteomes" id="UP001265746"/>
    </source>
</evidence>
<dbReference type="SUPFAM" id="SSF51905">
    <property type="entry name" value="FAD/NAD(P)-binding domain"/>
    <property type="match status" value="1"/>
</dbReference>
<keyword evidence="6" id="KW-0472">Membrane</keyword>
<evidence type="ECO:0000313" key="7">
    <source>
        <dbReference type="EMBL" id="KAK2602345.1"/>
    </source>
</evidence>
<gene>
    <name evidence="7" type="ORF">N8I77_008889</name>
</gene>
<dbReference type="PANTHER" id="PTHR43872:SF1">
    <property type="entry name" value="MONOOXYGENASE, PUTATIVE (AFU_ORTHOLOGUE AFUA_8G02570)-RELATED"/>
    <property type="match status" value="1"/>
</dbReference>
<keyword evidence="3" id="KW-0274">FAD</keyword>
<organism evidence="7 8">
    <name type="scientific">Phomopsis amygdali</name>
    <name type="common">Fusicoccum amygdali</name>
    <dbReference type="NCBI Taxonomy" id="1214568"/>
    <lineage>
        <taxon>Eukaryota</taxon>
        <taxon>Fungi</taxon>
        <taxon>Dikarya</taxon>
        <taxon>Ascomycota</taxon>
        <taxon>Pezizomycotina</taxon>
        <taxon>Sordariomycetes</taxon>
        <taxon>Sordariomycetidae</taxon>
        <taxon>Diaporthales</taxon>
        <taxon>Diaporthaceae</taxon>
        <taxon>Diaporthe</taxon>
    </lineage>
</organism>
<dbReference type="Gene3D" id="3.50.50.60">
    <property type="entry name" value="FAD/NAD(P)-binding domain"/>
    <property type="match status" value="3"/>
</dbReference>
<evidence type="ECO:0000256" key="1">
    <source>
        <dbReference type="ARBA" id="ARBA00001974"/>
    </source>
</evidence>
<name>A0AAD9VZY2_PHOAM</name>
<dbReference type="Proteomes" id="UP001265746">
    <property type="component" value="Unassembled WGS sequence"/>
</dbReference>
<keyword evidence="6" id="KW-0812">Transmembrane</keyword>